<feature type="region of interest" description="Disordered" evidence="1">
    <location>
        <begin position="1"/>
        <end position="64"/>
    </location>
</feature>
<keyword evidence="3" id="KW-1185">Reference proteome</keyword>
<feature type="compositionally biased region" description="Low complexity" evidence="1">
    <location>
        <begin position="27"/>
        <end position="64"/>
    </location>
</feature>
<accession>A0A453LWX8</accession>
<name>A0A453LWX8_AEGTS</name>
<organism evidence="2 3">
    <name type="scientific">Aegilops tauschii subsp. strangulata</name>
    <name type="common">Goatgrass</name>
    <dbReference type="NCBI Taxonomy" id="200361"/>
    <lineage>
        <taxon>Eukaryota</taxon>
        <taxon>Viridiplantae</taxon>
        <taxon>Streptophyta</taxon>
        <taxon>Embryophyta</taxon>
        <taxon>Tracheophyta</taxon>
        <taxon>Spermatophyta</taxon>
        <taxon>Magnoliopsida</taxon>
        <taxon>Liliopsida</taxon>
        <taxon>Poales</taxon>
        <taxon>Poaceae</taxon>
        <taxon>BOP clade</taxon>
        <taxon>Pooideae</taxon>
        <taxon>Triticodae</taxon>
        <taxon>Triticeae</taxon>
        <taxon>Triticinae</taxon>
        <taxon>Aegilops</taxon>
    </lineage>
</organism>
<dbReference type="STRING" id="200361.A0A453LWX8"/>
<evidence type="ECO:0000313" key="3">
    <source>
        <dbReference type="Proteomes" id="UP000015105"/>
    </source>
</evidence>
<dbReference type="AlphaFoldDB" id="A0A453LWX8"/>
<dbReference type="EnsemblPlants" id="AET5Gv20935900.1">
    <property type="protein sequence ID" value="AET5Gv20935900.1"/>
    <property type="gene ID" value="AET5Gv20935900"/>
</dbReference>
<reference evidence="2" key="5">
    <citation type="journal article" date="2021" name="G3 (Bethesda)">
        <title>Aegilops tauschii genome assembly Aet v5.0 features greater sequence contiguity and improved annotation.</title>
        <authorList>
            <person name="Wang L."/>
            <person name="Zhu T."/>
            <person name="Rodriguez J.C."/>
            <person name="Deal K.R."/>
            <person name="Dubcovsky J."/>
            <person name="McGuire P.E."/>
            <person name="Lux T."/>
            <person name="Spannagl M."/>
            <person name="Mayer K.F.X."/>
            <person name="Baldrich P."/>
            <person name="Meyers B.C."/>
            <person name="Huo N."/>
            <person name="Gu Y.Q."/>
            <person name="Zhou H."/>
            <person name="Devos K.M."/>
            <person name="Bennetzen J.L."/>
            <person name="Unver T."/>
            <person name="Budak H."/>
            <person name="Gulick P.J."/>
            <person name="Galiba G."/>
            <person name="Kalapos B."/>
            <person name="Nelson D.R."/>
            <person name="Li P."/>
            <person name="You F.M."/>
            <person name="Luo M.C."/>
            <person name="Dvorak J."/>
        </authorList>
    </citation>
    <scope>NUCLEOTIDE SEQUENCE [LARGE SCALE GENOMIC DNA]</scope>
    <source>
        <strain evidence="2">cv. AL8/78</strain>
    </source>
</reference>
<feature type="compositionally biased region" description="Basic residues" evidence="1">
    <location>
        <begin position="234"/>
        <end position="248"/>
    </location>
</feature>
<reference evidence="3" key="2">
    <citation type="journal article" date="2017" name="Nat. Plants">
        <title>The Aegilops tauschii genome reveals multiple impacts of transposons.</title>
        <authorList>
            <person name="Zhao G."/>
            <person name="Zou C."/>
            <person name="Li K."/>
            <person name="Wang K."/>
            <person name="Li T."/>
            <person name="Gao L."/>
            <person name="Zhang X."/>
            <person name="Wang H."/>
            <person name="Yang Z."/>
            <person name="Liu X."/>
            <person name="Jiang W."/>
            <person name="Mao L."/>
            <person name="Kong X."/>
            <person name="Jiao Y."/>
            <person name="Jia J."/>
        </authorList>
    </citation>
    <scope>NUCLEOTIDE SEQUENCE [LARGE SCALE GENOMIC DNA]</scope>
    <source>
        <strain evidence="3">cv. AL8/78</strain>
    </source>
</reference>
<reference evidence="2" key="4">
    <citation type="submission" date="2019-03" db="UniProtKB">
        <authorList>
            <consortium name="EnsemblPlants"/>
        </authorList>
    </citation>
    <scope>IDENTIFICATION</scope>
</reference>
<feature type="region of interest" description="Disordered" evidence="1">
    <location>
        <begin position="208"/>
        <end position="306"/>
    </location>
</feature>
<evidence type="ECO:0000256" key="1">
    <source>
        <dbReference type="SAM" id="MobiDB-lite"/>
    </source>
</evidence>
<protein>
    <submittedName>
        <fullName evidence="2">Uncharacterized protein</fullName>
    </submittedName>
</protein>
<evidence type="ECO:0000313" key="2">
    <source>
        <dbReference type="EnsemblPlants" id="AET5Gv20935900.1"/>
    </source>
</evidence>
<reference evidence="2" key="3">
    <citation type="journal article" date="2017" name="Nature">
        <title>Genome sequence of the progenitor of the wheat D genome Aegilops tauschii.</title>
        <authorList>
            <person name="Luo M.C."/>
            <person name="Gu Y.Q."/>
            <person name="Puiu D."/>
            <person name="Wang H."/>
            <person name="Twardziok S.O."/>
            <person name="Deal K.R."/>
            <person name="Huo N."/>
            <person name="Zhu T."/>
            <person name="Wang L."/>
            <person name="Wang Y."/>
            <person name="McGuire P.E."/>
            <person name="Liu S."/>
            <person name="Long H."/>
            <person name="Ramasamy R.K."/>
            <person name="Rodriguez J.C."/>
            <person name="Van S.L."/>
            <person name="Yuan L."/>
            <person name="Wang Z."/>
            <person name="Xia Z."/>
            <person name="Xiao L."/>
            <person name="Anderson O.D."/>
            <person name="Ouyang S."/>
            <person name="Liang Y."/>
            <person name="Zimin A.V."/>
            <person name="Pertea G."/>
            <person name="Qi P."/>
            <person name="Bennetzen J.L."/>
            <person name="Dai X."/>
            <person name="Dawson M.W."/>
            <person name="Muller H.G."/>
            <person name="Kugler K."/>
            <person name="Rivarola-Duarte L."/>
            <person name="Spannagl M."/>
            <person name="Mayer K.F.X."/>
            <person name="Lu F.H."/>
            <person name="Bevan M.W."/>
            <person name="Leroy P."/>
            <person name="Li P."/>
            <person name="You F.M."/>
            <person name="Sun Q."/>
            <person name="Liu Z."/>
            <person name="Lyons E."/>
            <person name="Wicker T."/>
            <person name="Salzberg S.L."/>
            <person name="Devos K.M."/>
            <person name="Dvorak J."/>
        </authorList>
    </citation>
    <scope>NUCLEOTIDE SEQUENCE [LARGE SCALE GENOMIC DNA]</scope>
    <source>
        <strain evidence="2">cv. AL8/78</strain>
    </source>
</reference>
<reference evidence="3" key="1">
    <citation type="journal article" date="2014" name="Science">
        <title>Ancient hybridizations among the ancestral genomes of bread wheat.</title>
        <authorList>
            <consortium name="International Wheat Genome Sequencing Consortium,"/>
            <person name="Marcussen T."/>
            <person name="Sandve S.R."/>
            <person name="Heier L."/>
            <person name="Spannagl M."/>
            <person name="Pfeifer M."/>
            <person name="Jakobsen K.S."/>
            <person name="Wulff B.B."/>
            <person name="Steuernagel B."/>
            <person name="Mayer K.F."/>
            <person name="Olsen O.A."/>
        </authorList>
    </citation>
    <scope>NUCLEOTIDE SEQUENCE [LARGE SCALE GENOMIC DNA]</scope>
    <source>
        <strain evidence="3">cv. AL8/78</strain>
    </source>
</reference>
<feature type="compositionally biased region" description="Low complexity" evidence="1">
    <location>
        <begin position="261"/>
        <end position="281"/>
    </location>
</feature>
<dbReference type="Gramene" id="AET5Gv20935900.1">
    <property type="protein sequence ID" value="AET5Gv20935900.1"/>
    <property type="gene ID" value="AET5Gv20935900"/>
</dbReference>
<sequence length="306" mass="32049">WLKGSGSLHHTRAHQGRPSRPTATTGARCTASPSTSSSRRVASSPSAPSGRRRSPPCSGPSHPSGMAAPWLTCTRDCRARGRQHAARDYVCSNFYSRDVFLRELERSIGLVAGFNPADVCRSSRLAAWASGAVHCTKECRDTVFGILDGIIAEHQERVGAGAGDAEDTEGRWPPVSTRHGLHQSSHLVCVCVCAGHIWRRQRDVDNNAVVDNGGTGQEPKGDASSHNGGAASLRGRRQGGRAAARRTRPVPAPRHPGDSTAAHAAAAAPPGVPRGAGVQGARLRRAQGHAGAGQRLGAGPRRAVLA</sequence>
<proteinExistence type="predicted"/>
<dbReference type="Proteomes" id="UP000015105">
    <property type="component" value="Chromosome 5D"/>
</dbReference>